<keyword evidence="4 8" id="KW-0479">Metal-binding</keyword>
<comment type="caution">
    <text evidence="9">The sequence shown here is derived from an EMBL/GenBank/DDBJ whole genome shotgun (WGS) entry which is preliminary data.</text>
</comment>
<dbReference type="SUPFAM" id="SSF48264">
    <property type="entry name" value="Cytochrome P450"/>
    <property type="match status" value="1"/>
</dbReference>
<dbReference type="InterPro" id="IPR036396">
    <property type="entry name" value="Cyt_P450_sf"/>
</dbReference>
<dbReference type="PROSITE" id="PS00086">
    <property type="entry name" value="CYTOCHROME_P450"/>
    <property type="match status" value="1"/>
</dbReference>
<evidence type="ECO:0000256" key="4">
    <source>
        <dbReference type="ARBA" id="ARBA00022723"/>
    </source>
</evidence>
<evidence type="ECO:0000256" key="5">
    <source>
        <dbReference type="ARBA" id="ARBA00023002"/>
    </source>
</evidence>
<evidence type="ECO:0000313" key="9">
    <source>
        <dbReference type="EMBL" id="KAA8888920.1"/>
    </source>
</evidence>
<dbReference type="InterPro" id="IPR002397">
    <property type="entry name" value="Cyt_P450_B"/>
</dbReference>
<evidence type="ECO:0000256" key="1">
    <source>
        <dbReference type="ARBA" id="ARBA00001971"/>
    </source>
</evidence>
<comment type="similarity">
    <text evidence="2 8">Belongs to the cytochrome P450 family.</text>
</comment>
<dbReference type="GO" id="GO:0006707">
    <property type="term" value="P:cholesterol catabolic process"/>
    <property type="evidence" value="ECO:0007669"/>
    <property type="project" value="TreeGrafter"/>
</dbReference>
<evidence type="ECO:0000256" key="6">
    <source>
        <dbReference type="ARBA" id="ARBA00023004"/>
    </source>
</evidence>
<dbReference type="GO" id="GO:0020037">
    <property type="term" value="F:heme binding"/>
    <property type="evidence" value="ECO:0007669"/>
    <property type="project" value="InterPro"/>
</dbReference>
<sequence>MPQCNAKGVSTLSSVNSVVTDPVRWFLLHGPLRLLPDSMLGDENDVGRLFLRPPAKGDPYRAILTKIGASAGVHDSAAGLVITGYEESEEILRSNDWSADQPVAIPPTAGFYRWLTKRSVPIALDAPALVFMDPPEHTRLRKLVFPMFTHRAVTGSVDIITKHTDAVLAELDGRENIDLVADFARKIPIRVISDFLGIPDLGDDMLDSLGGHGAKLLDVGITFPEYRRGMTEARKFTKFVVDCTKDPDMLQDGFLKDCVRKHAEGELTFAELLTLVGFVFAAGFETTVSFIANSIVTVLEHGLGAEVLADGRLTDPWFEELLRYDSPIQLTHRTARVETKIGHRVVAPGTGALIWVGAVNHDARAYPNPGKLDVENVSARTSMSFSTGVHRCLGSSLAKVQGQVAVGSFLSAYPDARLLPGRQWRDSIVLHGHIRVPLALTSGR</sequence>
<keyword evidence="10" id="KW-1185">Reference proteome</keyword>
<dbReference type="GO" id="GO:0005506">
    <property type="term" value="F:iron ion binding"/>
    <property type="evidence" value="ECO:0007669"/>
    <property type="project" value="InterPro"/>
</dbReference>
<dbReference type="GO" id="GO:0008395">
    <property type="term" value="F:steroid hydroxylase activity"/>
    <property type="evidence" value="ECO:0007669"/>
    <property type="project" value="TreeGrafter"/>
</dbReference>
<evidence type="ECO:0000256" key="2">
    <source>
        <dbReference type="ARBA" id="ARBA00010617"/>
    </source>
</evidence>
<dbReference type="PANTHER" id="PTHR46696">
    <property type="entry name" value="P450, PUTATIVE (EUROFUNG)-RELATED"/>
    <property type="match status" value="1"/>
</dbReference>
<evidence type="ECO:0000256" key="7">
    <source>
        <dbReference type="ARBA" id="ARBA00023033"/>
    </source>
</evidence>
<gene>
    <name evidence="9" type="ORF">F3087_07925</name>
</gene>
<evidence type="ECO:0000313" key="10">
    <source>
        <dbReference type="Proteomes" id="UP000323876"/>
    </source>
</evidence>
<proteinExistence type="inferred from homology"/>
<dbReference type="GO" id="GO:0036199">
    <property type="term" value="F:cholest-4-en-3-one 26-monooxygenase activity"/>
    <property type="evidence" value="ECO:0007669"/>
    <property type="project" value="TreeGrafter"/>
</dbReference>
<keyword evidence="6 8" id="KW-0408">Iron</keyword>
<dbReference type="InterPro" id="IPR001128">
    <property type="entry name" value="Cyt_P450"/>
</dbReference>
<evidence type="ECO:0000256" key="8">
    <source>
        <dbReference type="RuleBase" id="RU000461"/>
    </source>
</evidence>
<dbReference type="Gene3D" id="1.10.630.10">
    <property type="entry name" value="Cytochrome P450"/>
    <property type="match status" value="1"/>
</dbReference>
<dbReference type="Proteomes" id="UP000323876">
    <property type="component" value="Unassembled WGS sequence"/>
</dbReference>
<protein>
    <submittedName>
        <fullName evidence="9">Cytochrome P450</fullName>
    </submittedName>
</protein>
<keyword evidence="3 8" id="KW-0349">Heme</keyword>
<organism evidence="9 10">
    <name type="scientific">Nocardia colli</name>
    <dbReference type="NCBI Taxonomy" id="2545717"/>
    <lineage>
        <taxon>Bacteria</taxon>
        <taxon>Bacillati</taxon>
        <taxon>Actinomycetota</taxon>
        <taxon>Actinomycetes</taxon>
        <taxon>Mycobacteriales</taxon>
        <taxon>Nocardiaceae</taxon>
        <taxon>Nocardia</taxon>
    </lineage>
</organism>
<keyword evidence="7 8" id="KW-0503">Monooxygenase</keyword>
<dbReference type="PRINTS" id="PR00359">
    <property type="entry name" value="BP450"/>
</dbReference>
<dbReference type="PANTHER" id="PTHR46696:SF4">
    <property type="entry name" value="BIOTIN BIOSYNTHESIS CYTOCHROME P450"/>
    <property type="match status" value="1"/>
</dbReference>
<dbReference type="InterPro" id="IPR017972">
    <property type="entry name" value="Cyt_P450_CS"/>
</dbReference>
<evidence type="ECO:0000256" key="3">
    <source>
        <dbReference type="ARBA" id="ARBA00022617"/>
    </source>
</evidence>
<dbReference type="AlphaFoldDB" id="A0A5N0EJB5"/>
<comment type="cofactor">
    <cofactor evidence="1">
        <name>heme</name>
        <dbReference type="ChEBI" id="CHEBI:30413"/>
    </cofactor>
</comment>
<accession>A0A5N0EJB5</accession>
<reference evidence="9 10" key="1">
    <citation type="submission" date="2019-09" db="EMBL/GenBank/DDBJ databases">
        <authorList>
            <person name="Wang X."/>
        </authorList>
    </citation>
    <scope>NUCLEOTIDE SEQUENCE [LARGE SCALE GENOMIC DNA]</scope>
    <source>
        <strain evidence="9 10">CICC 11023</strain>
    </source>
</reference>
<keyword evidence="5 8" id="KW-0560">Oxidoreductase</keyword>
<dbReference type="OrthoDB" id="502624at2"/>
<dbReference type="EMBL" id="VXLC01000003">
    <property type="protein sequence ID" value="KAA8888920.1"/>
    <property type="molecule type" value="Genomic_DNA"/>
</dbReference>
<dbReference type="Pfam" id="PF00067">
    <property type="entry name" value="p450"/>
    <property type="match status" value="1"/>
</dbReference>
<name>A0A5N0EJB5_9NOCA</name>